<dbReference type="CDD" id="cd00093">
    <property type="entry name" value="HTH_XRE"/>
    <property type="match status" value="1"/>
</dbReference>
<dbReference type="PROSITE" id="PS50943">
    <property type="entry name" value="HTH_CROC1"/>
    <property type="match status" value="1"/>
</dbReference>
<feature type="domain" description="HTH cro/C1-type" evidence="1">
    <location>
        <begin position="17"/>
        <end position="72"/>
    </location>
</feature>
<organism evidence="2 3">
    <name type="scientific">Deinococcus aquiradiocola</name>
    <dbReference type="NCBI Taxonomy" id="393059"/>
    <lineage>
        <taxon>Bacteria</taxon>
        <taxon>Thermotogati</taxon>
        <taxon>Deinococcota</taxon>
        <taxon>Deinococci</taxon>
        <taxon>Deinococcales</taxon>
        <taxon>Deinococcaceae</taxon>
        <taxon>Deinococcus</taxon>
    </lineage>
</organism>
<evidence type="ECO:0000259" key="1">
    <source>
        <dbReference type="PROSITE" id="PS50943"/>
    </source>
</evidence>
<comment type="caution">
    <text evidence="2">The sequence shown here is derived from an EMBL/GenBank/DDBJ whole genome shotgun (WGS) entry which is preliminary data.</text>
</comment>
<keyword evidence="3" id="KW-1185">Reference proteome</keyword>
<accession>A0A917PS63</accession>
<reference evidence="2" key="1">
    <citation type="journal article" date="2014" name="Int. J. Syst. Evol. Microbiol.">
        <title>Complete genome sequence of Corynebacterium casei LMG S-19264T (=DSM 44701T), isolated from a smear-ripened cheese.</title>
        <authorList>
            <consortium name="US DOE Joint Genome Institute (JGI-PGF)"/>
            <person name="Walter F."/>
            <person name="Albersmeier A."/>
            <person name="Kalinowski J."/>
            <person name="Ruckert C."/>
        </authorList>
    </citation>
    <scope>NUCLEOTIDE SEQUENCE</scope>
    <source>
        <strain evidence="2">JCM 14371</strain>
    </source>
</reference>
<dbReference type="EMBL" id="BMOE01000026">
    <property type="protein sequence ID" value="GGJ89972.1"/>
    <property type="molecule type" value="Genomic_DNA"/>
</dbReference>
<evidence type="ECO:0000313" key="3">
    <source>
        <dbReference type="Proteomes" id="UP000635726"/>
    </source>
</evidence>
<proteinExistence type="predicted"/>
<dbReference type="InterPro" id="IPR010982">
    <property type="entry name" value="Lambda_DNA-bd_dom_sf"/>
</dbReference>
<dbReference type="RefSeq" id="WP_188964841.1">
    <property type="nucleotide sequence ID" value="NZ_BMOE01000026.1"/>
</dbReference>
<dbReference type="Gene3D" id="1.10.260.40">
    <property type="entry name" value="lambda repressor-like DNA-binding domains"/>
    <property type="match status" value="1"/>
</dbReference>
<reference evidence="2" key="2">
    <citation type="submission" date="2020-09" db="EMBL/GenBank/DDBJ databases">
        <authorList>
            <person name="Sun Q."/>
            <person name="Ohkuma M."/>
        </authorList>
    </citation>
    <scope>NUCLEOTIDE SEQUENCE</scope>
    <source>
        <strain evidence="2">JCM 14371</strain>
    </source>
</reference>
<dbReference type="Proteomes" id="UP000635726">
    <property type="component" value="Unassembled WGS sequence"/>
</dbReference>
<dbReference type="AlphaFoldDB" id="A0A917PS63"/>
<protein>
    <recommendedName>
        <fullName evidence="1">HTH cro/C1-type domain-containing protein</fullName>
    </recommendedName>
</protein>
<dbReference type="SUPFAM" id="SSF47413">
    <property type="entry name" value="lambda repressor-like DNA-binding domains"/>
    <property type="match status" value="1"/>
</dbReference>
<name>A0A917PS63_9DEIO</name>
<evidence type="ECO:0000313" key="2">
    <source>
        <dbReference type="EMBL" id="GGJ89972.1"/>
    </source>
</evidence>
<dbReference type="SMART" id="SM00530">
    <property type="entry name" value="HTH_XRE"/>
    <property type="match status" value="1"/>
</dbReference>
<dbReference type="Pfam" id="PF13560">
    <property type="entry name" value="HTH_31"/>
    <property type="match status" value="1"/>
</dbReference>
<dbReference type="GO" id="GO:0003677">
    <property type="term" value="F:DNA binding"/>
    <property type="evidence" value="ECO:0007669"/>
    <property type="project" value="InterPro"/>
</dbReference>
<dbReference type="InterPro" id="IPR001387">
    <property type="entry name" value="Cro/C1-type_HTH"/>
</dbReference>
<gene>
    <name evidence="2" type="ORF">GCM10008939_37410</name>
</gene>
<sequence>MAFDHPATDPRVLGERLRAYIRASGKTQAKVAEEIGADPTYISQMVNGRVNWIKSDYFPALVKILSIKEEDVRRLNPAAIIEVSQPAAKTSRERSDVTIAASLLEAAELYGQRFPDLRDQAWQNYLHSFRPHGAIADTPEEWLDLYRDLIKHGITPSRN</sequence>